<dbReference type="InterPro" id="IPR017884">
    <property type="entry name" value="SANT_dom"/>
</dbReference>
<dbReference type="OrthoDB" id="6147534at2759"/>
<dbReference type="EMBL" id="QKWP01001130">
    <property type="protein sequence ID" value="RIB11466.1"/>
    <property type="molecule type" value="Genomic_DNA"/>
</dbReference>
<comment type="caution">
    <text evidence="3">The sequence shown here is derived from an EMBL/GenBank/DDBJ whole genome shotgun (WGS) entry which is preliminary data.</text>
</comment>
<dbReference type="AlphaFoldDB" id="A0A397UW76"/>
<dbReference type="SUPFAM" id="SSF46689">
    <property type="entry name" value="Homeodomain-like"/>
    <property type="match status" value="1"/>
</dbReference>
<reference evidence="3 4" key="1">
    <citation type="submission" date="2018-06" db="EMBL/GenBank/DDBJ databases">
        <title>Comparative genomics reveals the genomic features of Rhizophagus irregularis, R. cerebriforme, R. diaphanum and Gigaspora rosea, and their symbiotic lifestyle signature.</title>
        <authorList>
            <person name="Morin E."/>
            <person name="San Clemente H."/>
            <person name="Chen E.C.H."/>
            <person name="De La Providencia I."/>
            <person name="Hainaut M."/>
            <person name="Kuo A."/>
            <person name="Kohler A."/>
            <person name="Murat C."/>
            <person name="Tang N."/>
            <person name="Roy S."/>
            <person name="Loubradou J."/>
            <person name="Henrissat B."/>
            <person name="Grigoriev I.V."/>
            <person name="Corradi N."/>
            <person name="Roux C."/>
            <person name="Martin F.M."/>
        </authorList>
    </citation>
    <scope>NUCLEOTIDE SEQUENCE [LARGE SCALE GENOMIC DNA]</scope>
    <source>
        <strain evidence="3 4">DAOM 194757</strain>
    </source>
</reference>
<organism evidence="3 4">
    <name type="scientific">Gigaspora rosea</name>
    <dbReference type="NCBI Taxonomy" id="44941"/>
    <lineage>
        <taxon>Eukaryota</taxon>
        <taxon>Fungi</taxon>
        <taxon>Fungi incertae sedis</taxon>
        <taxon>Mucoromycota</taxon>
        <taxon>Glomeromycotina</taxon>
        <taxon>Glomeromycetes</taxon>
        <taxon>Diversisporales</taxon>
        <taxon>Gigasporaceae</taxon>
        <taxon>Gigaspora</taxon>
    </lineage>
</organism>
<evidence type="ECO:0000313" key="3">
    <source>
        <dbReference type="EMBL" id="RIB11466.1"/>
    </source>
</evidence>
<gene>
    <name evidence="3" type="ORF">C2G38_2203338</name>
</gene>
<sequence length="357" mass="39853">MASAQLSQFTHMFSISSIPKNPSDTLFPLNIPFYKHNKISDISKSLETRKDPNFLDIRNNNLDNISSSSSSRSLPRVVFSAKFSPQRPISPSDFSSSPASYSSAEDDIGSNDHYSNEHDSISPLASLAIIASKIHHHLSPVLSVASSVASSPPSSPCPASPRRSSRKPKPSNRSKDQILGKRRLSGPATRLRKHTSTISEDDERELYYRERAAPIPTALDAPYTRPRRIPLTNAHGVIGYGGYNPVPSKNPNYPVPPSKTTIMSTWSPYQRRIFLASYLEHGKDFSLIGKKVHKTTAEVVEFYYLIKHTPEFRMAKSMKKEFELYEEDLNKFDAQVKGLAKLAHGKKGGRKKKAIRT</sequence>
<feature type="compositionally biased region" description="Basic residues" evidence="1">
    <location>
        <begin position="180"/>
        <end position="195"/>
    </location>
</feature>
<name>A0A397UW76_9GLOM</name>
<feature type="domain" description="SANT" evidence="2">
    <location>
        <begin position="261"/>
        <end position="311"/>
    </location>
</feature>
<keyword evidence="4" id="KW-1185">Reference proteome</keyword>
<feature type="region of interest" description="Disordered" evidence="1">
    <location>
        <begin position="84"/>
        <end position="117"/>
    </location>
</feature>
<evidence type="ECO:0000313" key="4">
    <source>
        <dbReference type="Proteomes" id="UP000266673"/>
    </source>
</evidence>
<dbReference type="PROSITE" id="PS51293">
    <property type="entry name" value="SANT"/>
    <property type="match status" value="1"/>
</dbReference>
<feature type="compositionally biased region" description="Low complexity" evidence="1">
    <location>
        <begin position="89"/>
        <end position="103"/>
    </location>
</feature>
<feature type="region of interest" description="Disordered" evidence="1">
    <location>
        <begin position="146"/>
        <end position="203"/>
    </location>
</feature>
<dbReference type="InterPro" id="IPR009057">
    <property type="entry name" value="Homeodomain-like_sf"/>
</dbReference>
<dbReference type="Proteomes" id="UP000266673">
    <property type="component" value="Unassembled WGS sequence"/>
</dbReference>
<dbReference type="Gene3D" id="1.10.10.60">
    <property type="entry name" value="Homeodomain-like"/>
    <property type="match status" value="1"/>
</dbReference>
<feature type="compositionally biased region" description="Basic residues" evidence="1">
    <location>
        <begin position="163"/>
        <end position="172"/>
    </location>
</feature>
<accession>A0A397UW76</accession>
<evidence type="ECO:0000256" key="1">
    <source>
        <dbReference type="SAM" id="MobiDB-lite"/>
    </source>
</evidence>
<evidence type="ECO:0000259" key="2">
    <source>
        <dbReference type="PROSITE" id="PS51293"/>
    </source>
</evidence>
<protein>
    <recommendedName>
        <fullName evidence="2">SANT domain-containing protein</fullName>
    </recommendedName>
</protein>
<proteinExistence type="predicted"/>